<dbReference type="Proteomes" id="UP000308600">
    <property type="component" value="Unassembled WGS sequence"/>
</dbReference>
<gene>
    <name evidence="1" type="ORF">BDN72DRAFT_846290</name>
</gene>
<sequence length="61" mass="6291">MYKRISTFIVLALAAQGFAAPQPQSSGTLASCPSGFQCCGPLLPGLNASGVCRSTTELCIR</sequence>
<protein>
    <submittedName>
        <fullName evidence="1">Uncharacterized protein</fullName>
    </submittedName>
</protein>
<proteinExistence type="predicted"/>
<reference evidence="1 2" key="1">
    <citation type="journal article" date="2019" name="Nat. Ecol. Evol.">
        <title>Megaphylogeny resolves global patterns of mushroom evolution.</title>
        <authorList>
            <person name="Varga T."/>
            <person name="Krizsan K."/>
            <person name="Foldi C."/>
            <person name="Dima B."/>
            <person name="Sanchez-Garcia M."/>
            <person name="Sanchez-Ramirez S."/>
            <person name="Szollosi G.J."/>
            <person name="Szarkandi J.G."/>
            <person name="Papp V."/>
            <person name="Albert L."/>
            <person name="Andreopoulos W."/>
            <person name="Angelini C."/>
            <person name="Antonin V."/>
            <person name="Barry K.W."/>
            <person name="Bougher N.L."/>
            <person name="Buchanan P."/>
            <person name="Buyck B."/>
            <person name="Bense V."/>
            <person name="Catcheside P."/>
            <person name="Chovatia M."/>
            <person name="Cooper J."/>
            <person name="Damon W."/>
            <person name="Desjardin D."/>
            <person name="Finy P."/>
            <person name="Geml J."/>
            <person name="Haridas S."/>
            <person name="Hughes K."/>
            <person name="Justo A."/>
            <person name="Karasinski D."/>
            <person name="Kautmanova I."/>
            <person name="Kiss B."/>
            <person name="Kocsube S."/>
            <person name="Kotiranta H."/>
            <person name="LaButti K.M."/>
            <person name="Lechner B.E."/>
            <person name="Liimatainen K."/>
            <person name="Lipzen A."/>
            <person name="Lukacs Z."/>
            <person name="Mihaltcheva S."/>
            <person name="Morgado L.N."/>
            <person name="Niskanen T."/>
            <person name="Noordeloos M.E."/>
            <person name="Ohm R.A."/>
            <person name="Ortiz-Santana B."/>
            <person name="Ovrebo C."/>
            <person name="Racz N."/>
            <person name="Riley R."/>
            <person name="Savchenko A."/>
            <person name="Shiryaev A."/>
            <person name="Soop K."/>
            <person name="Spirin V."/>
            <person name="Szebenyi C."/>
            <person name="Tomsovsky M."/>
            <person name="Tulloss R.E."/>
            <person name="Uehling J."/>
            <person name="Grigoriev I.V."/>
            <person name="Vagvolgyi C."/>
            <person name="Papp T."/>
            <person name="Martin F.M."/>
            <person name="Miettinen O."/>
            <person name="Hibbett D.S."/>
            <person name="Nagy L.G."/>
        </authorList>
    </citation>
    <scope>NUCLEOTIDE SEQUENCE [LARGE SCALE GENOMIC DNA]</scope>
    <source>
        <strain evidence="1 2">NL-1719</strain>
    </source>
</reference>
<dbReference type="EMBL" id="ML208462">
    <property type="protein sequence ID" value="TFK64765.1"/>
    <property type="molecule type" value="Genomic_DNA"/>
</dbReference>
<accession>A0ACD3AGA1</accession>
<name>A0ACD3AGA1_9AGAR</name>
<organism evidence="1 2">
    <name type="scientific">Pluteus cervinus</name>
    <dbReference type="NCBI Taxonomy" id="181527"/>
    <lineage>
        <taxon>Eukaryota</taxon>
        <taxon>Fungi</taxon>
        <taxon>Dikarya</taxon>
        <taxon>Basidiomycota</taxon>
        <taxon>Agaricomycotina</taxon>
        <taxon>Agaricomycetes</taxon>
        <taxon>Agaricomycetidae</taxon>
        <taxon>Agaricales</taxon>
        <taxon>Pluteineae</taxon>
        <taxon>Pluteaceae</taxon>
        <taxon>Pluteus</taxon>
    </lineage>
</organism>
<keyword evidence="2" id="KW-1185">Reference proteome</keyword>
<evidence type="ECO:0000313" key="1">
    <source>
        <dbReference type="EMBL" id="TFK64765.1"/>
    </source>
</evidence>
<evidence type="ECO:0000313" key="2">
    <source>
        <dbReference type="Proteomes" id="UP000308600"/>
    </source>
</evidence>